<proteinExistence type="predicted"/>
<dbReference type="AlphaFoldDB" id="A0A061DAB9"/>
<evidence type="ECO:0000313" key="2">
    <source>
        <dbReference type="Proteomes" id="UP000033188"/>
    </source>
</evidence>
<dbReference type="RefSeq" id="XP_012768005.1">
    <property type="nucleotide sequence ID" value="XM_012912551.1"/>
</dbReference>
<dbReference type="GeneID" id="24564360"/>
<dbReference type="KEGG" id="bbig:BBBOND_0209720"/>
<name>A0A061DAB9_BABBI</name>
<organism evidence="1 2">
    <name type="scientific">Babesia bigemina</name>
    <dbReference type="NCBI Taxonomy" id="5866"/>
    <lineage>
        <taxon>Eukaryota</taxon>
        <taxon>Sar</taxon>
        <taxon>Alveolata</taxon>
        <taxon>Apicomplexa</taxon>
        <taxon>Aconoidasida</taxon>
        <taxon>Piroplasmida</taxon>
        <taxon>Babesiidae</taxon>
        <taxon>Babesia</taxon>
    </lineage>
</organism>
<sequence length="106" mass="11884">MWNEDSQPMSELSDCRSSCIVMAEKAITHCPTQQNKKCSIDSESFTVLMEDIDNGDLLHLASRLGRGVTEATIQYAPDSTTWYTGWCGANNSLRHTFALLFMVCEE</sequence>
<dbReference type="VEuPathDB" id="PiroplasmaDB:BBBOND_0209720"/>
<dbReference type="Proteomes" id="UP000033188">
    <property type="component" value="Chromosome 2"/>
</dbReference>
<accession>A0A061DAB9</accession>
<gene>
    <name evidence="1" type="ORF">BBBOND_0209720</name>
</gene>
<protein>
    <submittedName>
        <fullName evidence="1">Uncharacterized protein</fullName>
    </submittedName>
</protein>
<reference evidence="2" key="1">
    <citation type="submission" date="2014-06" db="EMBL/GenBank/DDBJ databases">
        <authorList>
            <person name="Aslett M."/>
            <person name="De Silva N."/>
        </authorList>
    </citation>
    <scope>NUCLEOTIDE SEQUENCE [LARGE SCALE GENOMIC DNA]</scope>
    <source>
        <strain evidence="2">Bond</strain>
    </source>
</reference>
<keyword evidence="2" id="KW-1185">Reference proteome</keyword>
<dbReference type="EMBL" id="LK391708">
    <property type="protein sequence ID" value="CDR95819.1"/>
    <property type="molecule type" value="Genomic_DNA"/>
</dbReference>
<evidence type="ECO:0000313" key="1">
    <source>
        <dbReference type="EMBL" id="CDR95819.1"/>
    </source>
</evidence>